<dbReference type="AlphaFoldDB" id="A0A9W9ZI14"/>
<keyword evidence="7" id="KW-0067">ATP-binding</keyword>
<evidence type="ECO:0000256" key="10">
    <source>
        <dbReference type="ARBA" id="ARBA00023175"/>
    </source>
</evidence>
<evidence type="ECO:0000256" key="11">
    <source>
        <dbReference type="ARBA" id="ARBA00023212"/>
    </source>
</evidence>
<keyword evidence="5" id="KW-0677">Repeat</keyword>
<evidence type="ECO:0000256" key="8">
    <source>
        <dbReference type="ARBA" id="ARBA00023017"/>
    </source>
</evidence>
<sequence>MAQNGASTLANGNRKPANNARSDAFSLPGIDENELRARIYAKPQLKPNPRALRFSGPTPVQLKKNIPTAPRLEPLPNLARYQEKQRSLPYTSSAGKTKSPTPPPSSEPEKKKTRRRDVVEPLERTTSPLPNLPEDLKNKQEKIDSVAQGNAKRQTSPKQRISHEAILNGSVAVGKTDVIPEGLRDPLQIIGLIKENSKLGFLYMTPAVDRSSIQYNPYNLKIVKHSEINHSDYYTISTEGVTHIRDNEAEFTALERWEKEYKDYKRLVTIPTFANFRMWKAFVVWRKNVKTKKVTQCKNQLQENLFIVNASLRPALLNVREMCYRISDMGLCRVEKGHTYTLDEFRNAQFEQLEEVAGRLAEFRDLVKEVVRIACRTALLEAGFTPDDYFMDMDSPMGMYADEYGGPAQSMSSYLMPSGYEMDMYGDAPDKMTYTEQANKRSHCKRLTSFIRLADYLIVNTMHVLAANSVATLLNYLEEQLQHTPTPSQIQGTSEEVEAGEEKPEGEGVEQKDEQGELHPLYTTELLLEPQALLFFPGLDDFQDGLGEVIKKFQDAVLSVQNLVPDPYFDAFTQPFINGKVEEKTAGDGPSLATMFEDDRHLQGIIQSIKDAISSAFDSAWQYANTFEPYRQFYQENESLDLETIRQDEHDVGFFSESLDKYNSEHEQAVGILERRPIGMILVDCKKLKEVLIPSPLKCLEVINDILPKLAKKRTDKLMEFCQDAQFKLEAIPSSTVEYVENLTFLDTIQEKVDDIERDATVVKELYDLIETYKVPTPPEDLAVYQTLRPTVTAVRNVIDKSLAERDANIDKMCTHIDKDIVSLGKEVKEVKQKAQDPKILDSSSQSEDIIQYLGALLEKMENLNKLGFTFKSYQKNFKVEVAKFEELEEVHAELKLKQALWNSLVEWDVVNDEWLETAFEELNPETLSNQVLKYAKTVMQLEKGLPPNSVVPILKDKVEGMRHKLPIITNLRNPALKPRHWEHIQQIFGYHFTEEEPLTLGLLNKIDAFDHTEAIEEVSGQASSEASLEGILKRSAS</sequence>
<keyword evidence="4" id="KW-0493">Microtubule</keyword>
<dbReference type="Proteomes" id="UP001163046">
    <property type="component" value="Unassembled WGS sequence"/>
</dbReference>
<dbReference type="GO" id="GO:0051959">
    <property type="term" value="F:dynein light intermediate chain binding"/>
    <property type="evidence" value="ECO:0007669"/>
    <property type="project" value="InterPro"/>
</dbReference>
<dbReference type="InterPro" id="IPR013602">
    <property type="entry name" value="Dynein_heavy_linker"/>
</dbReference>
<feature type="region of interest" description="Disordered" evidence="12">
    <location>
        <begin position="1"/>
        <end position="138"/>
    </location>
</feature>
<evidence type="ECO:0000256" key="7">
    <source>
        <dbReference type="ARBA" id="ARBA00022840"/>
    </source>
</evidence>
<gene>
    <name evidence="14" type="primary">DNAH6_9</name>
    <name evidence="14" type="ORF">OS493_038339</name>
</gene>
<evidence type="ECO:0000256" key="1">
    <source>
        <dbReference type="ARBA" id="ARBA00004245"/>
    </source>
</evidence>
<feature type="compositionally biased region" description="Polar residues" evidence="12">
    <location>
        <begin position="1"/>
        <end position="11"/>
    </location>
</feature>
<feature type="compositionally biased region" description="Polar residues" evidence="12">
    <location>
        <begin position="483"/>
        <end position="494"/>
    </location>
</feature>
<dbReference type="PANTHER" id="PTHR45703">
    <property type="entry name" value="DYNEIN HEAVY CHAIN"/>
    <property type="match status" value="1"/>
</dbReference>
<evidence type="ECO:0000313" key="14">
    <source>
        <dbReference type="EMBL" id="KAJ7381906.1"/>
    </source>
</evidence>
<evidence type="ECO:0000313" key="15">
    <source>
        <dbReference type="Proteomes" id="UP001163046"/>
    </source>
</evidence>
<comment type="subcellular location">
    <subcellularLocation>
        <location evidence="1">Cytoplasm</location>
        <location evidence="1">Cytoskeleton</location>
    </subcellularLocation>
</comment>
<dbReference type="OrthoDB" id="5593012at2759"/>
<proteinExistence type="inferred from homology"/>
<keyword evidence="15" id="KW-1185">Reference proteome</keyword>
<comment type="caution">
    <text evidence="14">The sequence shown here is derived from an EMBL/GenBank/DDBJ whole genome shotgun (WGS) entry which is preliminary data.</text>
</comment>
<organism evidence="14 15">
    <name type="scientific">Desmophyllum pertusum</name>
    <dbReference type="NCBI Taxonomy" id="174260"/>
    <lineage>
        <taxon>Eukaryota</taxon>
        <taxon>Metazoa</taxon>
        <taxon>Cnidaria</taxon>
        <taxon>Anthozoa</taxon>
        <taxon>Hexacorallia</taxon>
        <taxon>Scleractinia</taxon>
        <taxon>Caryophylliina</taxon>
        <taxon>Caryophylliidae</taxon>
        <taxon>Desmophyllum</taxon>
    </lineage>
</organism>
<dbReference type="Gene3D" id="1.10.287.2620">
    <property type="match status" value="1"/>
</dbReference>
<protein>
    <submittedName>
        <fullName evidence="14">Dynein heavy chain 6, axonemal</fullName>
    </submittedName>
</protein>
<feature type="domain" description="Dynein heavy chain linker" evidence="13">
    <location>
        <begin position="888"/>
        <end position="1034"/>
    </location>
</feature>
<name>A0A9W9ZI14_9CNID</name>
<evidence type="ECO:0000259" key="13">
    <source>
        <dbReference type="Pfam" id="PF08393"/>
    </source>
</evidence>
<dbReference type="GO" id="GO:0005524">
    <property type="term" value="F:ATP binding"/>
    <property type="evidence" value="ECO:0007669"/>
    <property type="project" value="UniProtKB-KW"/>
</dbReference>
<dbReference type="PANTHER" id="PTHR45703:SF36">
    <property type="entry name" value="DYNEIN HEAVY CHAIN, CYTOPLASMIC"/>
    <property type="match status" value="1"/>
</dbReference>
<accession>A0A9W9ZI14</accession>
<evidence type="ECO:0000256" key="5">
    <source>
        <dbReference type="ARBA" id="ARBA00022737"/>
    </source>
</evidence>
<keyword evidence="9" id="KW-0175">Coiled coil</keyword>
<dbReference type="FunFam" id="1.10.287.2620:FF:000001">
    <property type="entry name" value="Cytoplasmic dynein heavy chain 1"/>
    <property type="match status" value="1"/>
</dbReference>
<evidence type="ECO:0000256" key="4">
    <source>
        <dbReference type="ARBA" id="ARBA00022701"/>
    </source>
</evidence>
<dbReference type="InterPro" id="IPR026983">
    <property type="entry name" value="DHC"/>
</dbReference>
<dbReference type="GO" id="GO:0005874">
    <property type="term" value="C:microtubule"/>
    <property type="evidence" value="ECO:0007669"/>
    <property type="project" value="UniProtKB-KW"/>
</dbReference>
<keyword evidence="11" id="KW-0206">Cytoskeleton</keyword>
<evidence type="ECO:0000256" key="9">
    <source>
        <dbReference type="ARBA" id="ARBA00023054"/>
    </source>
</evidence>
<dbReference type="EMBL" id="MU825966">
    <property type="protein sequence ID" value="KAJ7381906.1"/>
    <property type="molecule type" value="Genomic_DNA"/>
</dbReference>
<evidence type="ECO:0000256" key="12">
    <source>
        <dbReference type="SAM" id="MobiDB-lite"/>
    </source>
</evidence>
<dbReference type="GO" id="GO:0045505">
    <property type="term" value="F:dynein intermediate chain binding"/>
    <property type="evidence" value="ECO:0007669"/>
    <property type="project" value="InterPro"/>
</dbReference>
<dbReference type="Pfam" id="PF08393">
    <property type="entry name" value="DHC_N2"/>
    <property type="match status" value="1"/>
</dbReference>
<dbReference type="GO" id="GO:0030286">
    <property type="term" value="C:dynein complex"/>
    <property type="evidence" value="ECO:0007669"/>
    <property type="project" value="UniProtKB-KW"/>
</dbReference>
<keyword evidence="10" id="KW-0505">Motor protein</keyword>
<evidence type="ECO:0000256" key="2">
    <source>
        <dbReference type="ARBA" id="ARBA00008887"/>
    </source>
</evidence>
<comment type="similarity">
    <text evidence="2">Belongs to the dynein heavy chain family.</text>
</comment>
<evidence type="ECO:0000256" key="3">
    <source>
        <dbReference type="ARBA" id="ARBA00022490"/>
    </source>
</evidence>
<keyword evidence="8" id="KW-0243">Dynein</keyword>
<feature type="region of interest" description="Disordered" evidence="12">
    <location>
        <begin position="483"/>
        <end position="515"/>
    </location>
</feature>
<dbReference type="GO" id="GO:0007018">
    <property type="term" value="P:microtubule-based movement"/>
    <property type="evidence" value="ECO:0007669"/>
    <property type="project" value="InterPro"/>
</dbReference>
<evidence type="ECO:0000256" key="6">
    <source>
        <dbReference type="ARBA" id="ARBA00022741"/>
    </source>
</evidence>
<keyword evidence="6" id="KW-0547">Nucleotide-binding</keyword>
<reference evidence="14" key="1">
    <citation type="submission" date="2023-01" db="EMBL/GenBank/DDBJ databases">
        <title>Genome assembly of the deep-sea coral Lophelia pertusa.</title>
        <authorList>
            <person name="Herrera S."/>
            <person name="Cordes E."/>
        </authorList>
    </citation>
    <scope>NUCLEOTIDE SEQUENCE</scope>
    <source>
        <strain evidence="14">USNM1676648</strain>
        <tissue evidence="14">Polyp</tissue>
    </source>
</reference>
<keyword evidence="3" id="KW-0963">Cytoplasm</keyword>
<feature type="compositionally biased region" description="Basic and acidic residues" evidence="12">
    <location>
        <begin position="500"/>
        <end position="515"/>
    </location>
</feature>